<dbReference type="GO" id="GO:0006935">
    <property type="term" value="P:chemotaxis"/>
    <property type="evidence" value="ECO:0007669"/>
    <property type="project" value="UniProtKB-KW"/>
</dbReference>
<organism evidence="2 3">
    <name type="scientific">Anaerolinea thermophila (strain DSM 14523 / JCM 11388 / NBRC 100420 / UNI-1)</name>
    <dbReference type="NCBI Taxonomy" id="926569"/>
    <lineage>
        <taxon>Bacteria</taxon>
        <taxon>Bacillati</taxon>
        <taxon>Chloroflexota</taxon>
        <taxon>Anaerolineae</taxon>
        <taxon>Anaerolineales</taxon>
        <taxon>Anaerolineaceae</taxon>
        <taxon>Anaerolinea</taxon>
    </lineage>
</organism>
<dbReference type="InParanoid" id="E8N300"/>
<dbReference type="FunCoup" id="E8N300">
    <property type="interactions" value="7"/>
</dbReference>
<dbReference type="EMBL" id="AP012029">
    <property type="protein sequence ID" value="BAJ65150.1"/>
    <property type="molecule type" value="Genomic_DNA"/>
</dbReference>
<sequence length="206" mass="22327">MKADNLLSPAEQDVLQEMMNIASGRAAGTLSGILGKRIEMSLIEVAALDRQGIFDFLDEELGVVGSAVEQRFSGGLTGTSMVMMDYQSCSHLVQLLGGEALESASRDVNEQSILYEVGNIILNSCVAMLGKQTGRRMHFNLPRVYYNLRGHAIAENLTSPADPNIYAVAMKSALTVGEINFHIHILIFLILPLNNLKAILHAALNG</sequence>
<dbReference type="HOGENOM" id="CLU_087860_0_2_0"/>
<dbReference type="RefSeq" id="WP_013561491.1">
    <property type="nucleotide sequence ID" value="NC_014960.1"/>
</dbReference>
<protein>
    <recommendedName>
        <fullName evidence="4">Chemotaxis protein CheC</fullName>
    </recommendedName>
</protein>
<evidence type="ECO:0000313" key="3">
    <source>
        <dbReference type="Proteomes" id="UP000008922"/>
    </source>
</evidence>
<dbReference type="OrthoDB" id="9812187at2"/>
<dbReference type="PANTHER" id="PTHR43484:SF1">
    <property type="entry name" value="FLAGELLAR MOTOR SWITCH PROTEIN FLIN"/>
    <property type="match status" value="1"/>
</dbReference>
<name>E8N300_ANATU</name>
<keyword evidence="3" id="KW-1185">Reference proteome</keyword>
<dbReference type="InterPro" id="IPR028976">
    <property type="entry name" value="CheC-like_sf"/>
</dbReference>
<dbReference type="Proteomes" id="UP000008922">
    <property type="component" value="Chromosome"/>
</dbReference>
<dbReference type="InterPro" id="IPR051469">
    <property type="entry name" value="FliN/MopA/SpaO"/>
</dbReference>
<dbReference type="Gene3D" id="3.40.1550.10">
    <property type="entry name" value="CheC-like"/>
    <property type="match status" value="1"/>
</dbReference>
<reference evidence="2 3" key="1">
    <citation type="submission" date="2010-12" db="EMBL/GenBank/DDBJ databases">
        <title>Whole genome sequence of Anaerolinea thermophila UNI-1.</title>
        <authorList>
            <person name="Narita-Yamada S."/>
            <person name="Kishi E."/>
            <person name="Watanabe Y."/>
            <person name="Takasaki K."/>
            <person name="Ankai A."/>
            <person name="Oguchi A."/>
            <person name="Fukui S."/>
            <person name="Takahashi M."/>
            <person name="Yashiro I."/>
            <person name="Hosoyama A."/>
            <person name="Sekiguchi Y."/>
            <person name="Hanada S."/>
            <person name="Fujita N."/>
        </authorList>
    </citation>
    <scope>NUCLEOTIDE SEQUENCE [LARGE SCALE GENOMIC DNA]</scope>
    <source>
        <strain evidence="3">DSM 14523 / JCM 11388 / NBRC 100420 / UNI-1</strain>
    </source>
</reference>
<evidence type="ECO:0008006" key="4">
    <source>
        <dbReference type="Google" id="ProtNLM"/>
    </source>
</evidence>
<dbReference type="KEGG" id="atm:ANT_31240"/>
<evidence type="ECO:0000256" key="1">
    <source>
        <dbReference type="ARBA" id="ARBA00022500"/>
    </source>
</evidence>
<accession>E8N300</accession>
<dbReference type="PANTHER" id="PTHR43484">
    <property type="match status" value="1"/>
</dbReference>
<dbReference type="AlphaFoldDB" id="E8N300"/>
<dbReference type="STRING" id="926569.ANT_31240"/>
<dbReference type="eggNOG" id="COG1776">
    <property type="taxonomic scope" value="Bacteria"/>
</dbReference>
<evidence type="ECO:0000313" key="2">
    <source>
        <dbReference type="EMBL" id="BAJ65150.1"/>
    </source>
</evidence>
<keyword evidence="1" id="KW-0145">Chemotaxis</keyword>
<dbReference type="SUPFAM" id="SSF103039">
    <property type="entry name" value="CheC-like"/>
    <property type="match status" value="1"/>
</dbReference>
<dbReference type="CDD" id="cd17910">
    <property type="entry name" value="CheC_ClassII"/>
    <property type="match status" value="1"/>
</dbReference>
<proteinExistence type="predicted"/>
<gene>
    <name evidence="2" type="ordered locus">ANT_31240</name>
</gene>